<dbReference type="Proteomes" id="UP000646053">
    <property type="component" value="Unassembled WGS sequence"/>
</dbReference>
<dbReference type="Pfam" id="PF18936">
    <property type="entry name" value="DUF5684"/>
    <property type="match status" value="1"/>
</dbReference>
<dbReference type="InterPro" id="IPR043739">
    <property type="entry name" value="DUF5684"/>
</dbReference>
<evidence type="ECO:0000256" key="1">
    <source>
        <dbReference type="SAM" id="Phobius"/>
    </source>
</evidence>
<feature type="transmembrane region" description="Helical" evidence="1">
    <location>
        <begin position="34"/>
        <end position="55"/>
    </location>
</feature>
<comment type="caution">
    <text evidence="2">The sequence shown here is derived from an EMBL/GenBank/DDBJ whole genome shotgun (WGS) entry which is preliminary data.</text>
</comment>
<proteinExistence type="predicted"/>
<keyword evidence="1" id="KW-0472">Membrane</keyword>
<gene>
    <name evidence="2" type="ORF">GS601_00435</name>
</gene>
<keyword evidence="3" id="KW-1185">Reference proteome</keyword>
<feature type="transmembrane region" description="Helical" evidence="1">
    <location>
        <begin position="121"/>
        <end position="141"/>
    </location>
</feature>
<sequence>MEYMFIHPVIGLMPMLLAQLEDSADSVASAGTSAITLLFYAIAYVFFSFCTWKIFQKCGTENAWFAWIPVLSLYALFKTVGDEKAVLWTVLSIIPCVGIVSAVMSIVAWVKVFQKLDKSPWLLLLCLTGIGTFFVFGYVAFA</sequence>
<protein>
    <submittedName>
        <fullName evidence="2">Uncharacterized protein</fullName>
    </submittedName>
</protein>
<feature type="transmembrane region" description="Helical" evidence="1">
    <location>
        <begin position="62"/>
        <end position="80"/>
    </location>
</feature>
<reference evidence="2" key="1">
    <citation type="submission" date="2019-12" db="EMBL/GenBank/DDBJ databases">
        <title>High-Quality draft genome sequences of three cyanobacteria isolated from the limestone walls of the Old Cathedral of Coimbra.</title>
        <authorList>
            <person name="Tiago I."/>
            <person name="Soares F."/>
            <person name="Portugal A."/>
        </authorList>
    </citation>
    <scope>NUCLEOTIDE SEQUENCE</scope>
    <source>
        <strain evidence="2">A</strain>
    </source>
</reference>
<name>A0A8J8CL61_9CYAN</name>
<dbReference type="AlphaFoldDB" id="A0A8J8CL61"/>
<keyword evidence="1" id="KW-0812">Transmembrane</keyword>
<evidence type="ECO:0000313" key="3">
    <source>
        <dbReference type="Proteomes" id="UP000646053"/>
    </source>
</evidence>
<evidence type="ECO:0000313" key="2">
    <source>
        <dbReference type="EMBL" id="NDJ15767.1"/>
    </source>
</evidence>
<feature type="transmembrane region" description="Helical" evidence="1">
    <location>
        <begin position="86"/>
        <end position="109"/>
    </location>
</feature>
<keyword evidence="1" id="KW-1133">Transmembrane helix</keyword>
<dbReference type="RefSeq" id="WP_162421179.1">
    <property type="nucleotide sequence ID" value="NZ_WVIE01000001.1"/>
</dbReference>
<accession>A0A8J8CL61</accession>
<dbReference type="EMBL" id="WVIE01000001">
    <property type="protein sequence ID" value="NDJ15767.1"/>
    <property type="molecule type" value="Genomic_DNA"/>
</dbReference>
<organism evidence="2 3">
    <name type="scientific">Myxacorys almedinensis A</name>
    <dbReference type="NCBI Taxonomy" id="2690445"/>
    <lineage>
        <taxon>Bacteria</taxon>
        <taxon>Bacillati</taxon>
        <taxon>Cyanobacteriota</taxon>
        <taxon>Cyanophyceae</taxon>
        <taxon>Leptolyngbyales</taxon>
        <taxon>Leptolyngbyaceae</taxon>
        <taxon>Myxacorys</taxon>
        <taxon>Myxacorys almedinensis</taxon>
    </lineage>
</organism>